<gene>
    <name evidence="2" type="ORF">PCL_05894</name>
</gene>
<evidence type="ECO:0000256" key="1">
    <source>
        <dbReference type="SAM" id="MobiDB-lite"/>
    </source>
</evidence>
<evidence type="ECO:0000313" key="2">
    <source>
        <dbReference type="EMBL" id="PWI75236.1"/>
    </source>
</evidence>
<dbReference type="AlphaFoldDB" id="A0A2U3EL50"/>
<feature type="region of interest" description="Disordered" evidence="1">
    <location>
        <begin position="54"/>
        <end position="84"/>
    </location>
</feature>
<feature type="region of interest" description="Disordered" evidence="1">
    <location>
        <begin position="1"/>
        <end position="40"/>
    </location>
</feature>
<sequence length="296" mass="31937">MAGWLEGGQPAVAPVHPPSQSPWAARRSLSPDAAPFRTSWAPPVPVRPPRFAPFHAPSPPTVGRHGASATGGHRDLGPARGPLGSTPSHAWVGHFVGWLEGVSLTQSTNTAAPLPIPPGPSLLLPSCLTATFAWRSGPESCMSIVTAAGDDDHEPPRVISYNQGAYQHQVRASWFAAVDAIRSGRGRKTNQALSHTETVCANPHPRHRRGTQVWTDVCFPYILTVHMCFVGANTTNRGAFHRHLCQNAFEQRRGESDQIPWLAVTEAKTEIRTPARRWIRGVAAASGAAARARRRS</sequence>
<reference evidence="2 3" key="1">
    <citation type="journal article" date="2016" name="Front. Microbiol.">
        <title>Genome and transcriptome sequences reveal the specific parasitism of the nematophagous Purpureocillium lilacinum 36-1.</title>
        <authorList>
            <person name="Xie J."/>
            <person name="Li S."/>
            <person name="Mo C."/>
            <person name="Xiao X."/>
            <person name="Peng D."/>
            <person name="Wang G."/>
            <person name="Xiao Y."/>
        </authorList>
    </citation>
    <scope>NUCLEOTIDE SEQUENCE [LARGE SCALE GENOMIC DNA]</scope>
    <source>
        <strain evidence="2 3">36-1</strain>
    </source>
</reference>
<dbReference type="EMBL" id="LCWV01000002">
    <property type="protein sequence ID" value="PWI75236.1"/>
    <property type="molecule type" value="Genomic_DNA"/>
</dbReference>
<accession>A0A2U3EL50</accession>
<evidence type="ECO:0000313" key="3">
    <source>
        <dbReference type="Proteomes" id="UP000245956"/>
    </source>
</evidence>
<proteinExistence type="predicted"/>
<comment type="caution">
    <text evidence="2">The sequence shown here is derived from an EMBL/GenBank/DDBJ whole genome shotgun (WGS) entry which is preliminary data.</text>
</comment>
<organism evidence="2 3">
    <name type="scientific">Purpureocillium lilacinum</name>
    <name type="common">Paecilomyces lilacinus</name>
    <dbReference type="NCBI Taxonomy" id="33203"/>
    <lineage>
        <taxon>Eukaryota</taxon>
        <taxon>Fungi</taxon>
        <taxon>Dikarya</taxon>
        <taxon>Ascomycota</taxon>
        <taxon>Pezizomycotina</taxon>
        <taxon>Sordariomycetes</taxon>
        <taxon>Hypocreomycetidae</taxon>
        <taxon>Hypocreales</taxon>
        <taxon>Ophiocordycipitaceae</taxon>
        <taxon>Purpureocillium</taxon>
    </lineage>
</organism>
<protein>
    <submittedName>
        <fullName evidence="2">Uncharacterized protein</fullName>
    </submittedName>
</protein>
<name>A0A2U3EL50_PURLI</name>
<dbReference type="Proteomes" id="UP000245956">
    <property type="component" value="Unassembled WGS sequence"/>
</dbReference>